<evidence type="ECO:0000256" key="2">
    <source>
        <dbReference type="ARBA" id="ARBA00010199"/>
    </source>
</evidence>
<feature type="transmembrane region" description="Helical" evidence="6">
    <location>
        <begin position="236"/>
        <end position="257"/>
    </location>
</feature>
<dbReference type="Pfam" id="PF01554">
    <property type="entry name" value="MatE"/>
    <property type="match status" value="2"/>
</dbReference>
<dbReference type="GO" id="GO:0042910">
    <property type="term" value="F:xenobiotic transmembrane transporter activity"/>
    <property type="evidence" value="ECO:0007669"/>
    <property type="project" value="InterPro"/>
</dbReference>
<dbReference type="EMBL" id="KZ303508">
    <property type="protein sequence ID" value="PIA15340.1"/>
    <property type="molecule type" value="Genomic_DNA"/>
</dbReference>
<dbReference type="InterPro" id="IPR002528">
    <property type="entry name" value="MATE_fam"/>
</dbReference>
<dbReference type="PANTHER" id="PTHR11206">
    <property type="entry name" value="MULTIDRUG RESISTANCE PROTEIN"/>
    <property type="match status" value="1"/>
</dbReference>
<feature type="transmembrane region" description="Helical" evidence="6">
    <location>
        <begin position="60"/>
        <end position="84"/>
    </location>
</feature>
<evidence type="ECO:0000256" key="4">
    <source>
        <dbReference type="ARBA" id="ARBA00022989"/>
    </source>
</evidence>
<dbReference type="OrthoDB" id="2126698at2759"/>
<dbReference type="CDD" id="cd13132">
    <property type="entry name" value="MATE_eukaryotic"/>
    <property type="match status" value="1"/>
</dbReference>
<protein>
    <submittedName>
        <fullName evidence="7">MATE efflux family protein</fullName>
    </submittedName>
</protein>
<evidence type="ECO:0000313" key="7">
    <source>
        <dbReference type="EMBL" id="PIA15340.1"/>
    </source>
</evidence>
<feature type="transmembrane region" description="Helical" evidence="6">
    <location>
        <begin position="204"/>
        <end position="224"/>
    </location>
</feature>
<keyword evidence="8" id="KW-1185">Reference proteome</keyword>
<dbReference type="GO" id="GO:1990961">
    <property type="term" value="P:xenobiotic detoxification by transmembrane export across the plasma membrane"/>
    <property type="evidence" value="ECO:0007669"/>
    <property type="project" value="InterPro"/>
</dbReference>
<evidence type="ECO:0000256" key="5">
    <source>
        <dbReference type="ARBA" id="ARBA00023136"/>
    </source>
</evidence>
<keyword evidence="3 6" id="KW-0812">Transmembrane</keyword>
<feature type="transmembrane region" description="Helical" evidence="6">
    <location>
        <begin position="173"/>
        <end position="192"/>
    </location>
</feature>
<feature type="transmembrane region" description="Helical" evidence="6">
    <location>
        <begin position="457"/>
        <end position="478"/>
    </location>
</feature>
<feature type="transmembrane region" description="Helical" evidence="6">
    <location>
        <begin position="359"/>
        <end position="381"/>
    </location>
</feature>
<feature type="transmembrane region" description="Helical" evidence="6">
    <location>
        <begin position="425"/>
        <end position="445"/>
    </location>
</feature>
<keyword evidence="5 6" id="KW-0472">Membrane</keyword>
<evidence type="ECO:0000256" key="6">
    <source>
        <dbReference type="SAM" id="Phobius"/>
    </source>
</evidence>
<evidence type="ECO:0000256" key="1">
    <source>
        <dbReference type="ARBA" id="ARBA00004141"/>
    </source>
</evidence>
<dbReference type="GO" id="GO:0016020">
    <property type="term" value="C:membrane"/>
    <property type="evidence" value="ECO:0007669"/>
    <property type="project" value="UniProtKB-SubCell"/>
</dbReference>
<sequence>MANAASNVEAALIEHDSNESTSLLHVSPSQASIEIVKRDTREPYFIVAIKELKWMTSSSLLTALTLVLQQCILFIDVVSVGHLGATELSAMTLAGTCFGVLAMSPAIGMMGAMETFCSNAYTASRDKTMVGFHFQRGIIAIIVHMAFVIPIMWNGERILLAIKQEPIVAELSGQYLRTLILGIIPLSIFEACKCFLQSQEIMKGGTIVLMCAVPIHMVVNYIFVRSEAYGIGFHGAAMADVFTYCLMLAGILLYIKFSRAAETWGGWDLKAFRNMHEFYRLAIPALIILSSDCVCFELLNIGSSYFGTISLAATAITLNTAALGYQISNGLGYSTGPRIGNLIGAGKPRQARIARDMSILVAASVGSVCLLFLGLCGRWWISVYTNNSDVARETLKLMPVVCAFIICDAINAVLNSVLRGLGRQMVGAISFMFSYIFIAIPSGLYLGYKAGLEVQGLWWGICISIIFSSVVQGIYAYIIVDWKDEVKRCLIRLRRNHADENIS</sequence>
<evidence type="ECO:0000313" key="8">
    <source>
        <dbReference type="Proteomes" id="UP000242474"/>
    </source>
</evidence>
<comment type="similarity">
    <text evidence="2">Belongs to the multi antimicrobial extrusion (MATE) (TC 2.A.66.1) family.</text>
</comment>
<feature type="transmembrane region" description="Helical" evidence="6">
    <location>
        <begin position="90"/>
        <end position="113"/>
    </location>
</feature>
<proteinExistence type="inferred from homology"/>
<comment type="subcellular location">
    <subcellularLocation>
        <location evidence="1">Membrane</location>
        <topology evidence="1">Multi-pass membrane protein</topology>
    </subcellularLocation>
</comment>
<organism evidence="7 8">
    <name type="scientific">Coemansia reversa (strain ATCC 12441 / NRRL 1564)</name>
    <dbReference type="NCBI Taxonomy" id="763665"/>
    <lineage>
        <taxon>Eukaryota</taxon>
        <taxon>Fungi</taxon>
        <taxon>Fungi incertae sedis</taxon>
        <taxon>Zoopagomycota</taxon>
        <taxon>Kickxellomycotina</taxon>
        <taxon>Kickxellomycetes</taxon>
        <taxon>Kickxellales</taxon>
        <taxon>Kickxellaceae</taxon>
        <taxon>Coemansia</taxon>
    </lineage>
</organism>
<dbReference type="GO" id="GO:0015297">
    <property type="term" value="F:antiporter activity"/>
    <property type="evidence" value="ECO:0007669"/>
    <property type="project" value="InterPro"/>
</dbReference>
<dbReference type="NCBIfam" id="TIGR00797">
    <property type="entry name" value="matE"/>
    <property type="match status" value="1"/>
</dbReference>
<feature type="transmembrane region" description="Helical" evidence="6">
    <location>
        <begin position="134"/>
        <end position="153"/>
    </location>
</feature>
<accession>A0A2G5B8M7</accession>
<gene>
    <name evidence="7" type="ORF">COEREDRAFT_82093</name>
</gene>
<evidence type="ECO:0000256" key="3">
    <source>
        <dbReference type="ARBA" id="ARBA00022692"/>
    </source>
</evidence>
<feature type="transmembrane region" description="Helical" evidence="6">
    <location>
        <begin position="397"/>
        <end position="418"/>
    </location>
</feature>
<name>A0A2G5B8M7_COERN</name>
<keyword evidence="4 6" id="KW-1133">Transmembrane helix</keyword>
<reference evidence="7 8" key="1">
    <citation type="journal article" date="2015" name="Genome Biol. Evol.">
        <title>Phylogenomic analyses indicate that early fungi evolved digesting cell walls of algal ancestors of land plants.</title>
        <authorList>
            <person name="Chang Y."/>
            <person name="Wang S."/>
            <person name="Sekimoto S."/>
            <person name="Aerts A.L."/>
            <person name="Choi C."/>
            <person name="Clum A."/>
            <person name="LaButti K.M."/>
            <person name="Lindquist E.A."/>
            <person name="Yee Ngan C."/>
            <person name="Ohm R.A."/>
            <person name="Salamov A.A."/>
            <person name="Grigoriev I.V."/>
            <person name="Spatafora J.W."/>
            <person name="Berbee M.L."/>
        </authorList>
    </citation>
    <scope>NUCLEOTIDE SEQUENCE [LARGE SCALE GENOMIC DNA]</scope>
    <source>
        <strain evidence="7 8">NRRL 1564</strain>
    </source>
</reference>
<dbReference type="InterPro" id="IPR045069">
    <property type="entry name" value="MATE_euk"/>
</dbReference>
<dbReference type="Proteomes" id="UP000242474">
    <property type="component" value="Unassembled WGS sequence"/>
</dbReference>
<dbReference type="AlphaFoldDB" id="A0A2G5B8M7"/>